<dbReference type="EMBL" id="GL891303">
    <property type="protein sequence ID" value="EGO58696.1"/>
    <property type="molecule type" value="Genomic_DNA"/>
</dbReference>
<evidence type="ECO:0000313" key="1">
    <source>
        <dbReference type="EMBL" id="EGO58696.1"/>
    </source>
</evidence>
<reference evidence="2" key="1">
    <citation type="journal article" date="2011" name="Genetics">
        <title>Massive changes in genome architecture accompany the transition to self-fertility in the filamentous fungus Neurospora tetrasperma.</title>
        <authorList>
            <person name="Ellison C.E."/>
            <person name="Stajich J.E."/>
            <person name="Jacobson D.J."/>
            <person name="Natvig D.O."/>
            <person name="Lapidus A."/>
            <person name="Foster B."/>
            <person name="Aerts A."/>
            <person name="Riley R."/>
            <person name="Lindquist E.A."/>
            <person name="Grigoriev I.V."/>
            <person name="Taylor J.W."/>
        </authorList>
    </citation>
    <scope>NUCLEOTIDE SEQUENCE [LARGE SCALE GENOMIC DNA]</scope>
    <source>
        <strain evidence="2">FGSC 2508 / P0657</strain>
    </source>
</reference>
<dbReference type="KEGG" id="nte:NEUTE1DRAFT135797"/>
<protein>
    <submittedName>
        <fullName evidence="1">Uncharacterized protein</fullName>
    </submittedName>
</protein>
<dbReference type="GeneID" id="20825918"/>
<dbReference type="RefSeq" id="XP_009849025.1">
    <property type="nucleotide sequence ID" value="XM_009850723.1"/>
</dbReference>
<gene>
    <name evidence="1" type="ORF">NEUTE1DRAFT_135797</name>
</gene>
<dbReference type="Proteomes" id="UP000008065">
    <property type="component" value="Unassembled WGS sequence"/>
</dbReference>
<keyword evidence="2" id="KW-1185">Reference proteome</keyword>
<sequence length="116" mass="13179">MSGGEHVCIGIDFGSTGVRAFAWSVGKTGKYFPNLHHLRVGLDGMSYPAHGYIYDDNEPIYIPRNLAVDREPESLKYGFYLLSGDPHKLMDQYPLMKRLRDTCNDQIRNKLRTGIT</sequence>
<dbReference type="VEuPathDB" id="FungiDB:NEUTE1DRAFT_135797"/>
<evidence type="ECO:0000313" key="2">
    <source>
        <dbReference type="Proteomes" id="UP000008065"/>
    </source>
</evidence>
<proteinExistence type="predicted"/>
<organism evidence="1 2">
    <name type="scientific">Neurospora tetrasperma (strain FGSC 2508 / ATCC MYA-4615 / P0657)</name>
    <dbReference type="NCBI Taxonomy" id="510951"/>
    <lineage>
        <taxon>Eukaryota</taxon>
        <taxon>Fungi</taxon>
        <taxon>Dikarya</taxon>
        <taxon>Ascomycota</taxon>
        <taxon>Pezizomycotina</taxon>
        <taxon>Sordariomycetes</taxon>
        <taxon>Sordariomycetidae</taxon>
        <taxon>Sordariales</taxon>
        <taxon>Sordariaceae</taxon>
        <taxon>Neurospora</taxon>
    </lineage>
</organism>
<accession>F8MGX7</accession>
<dbReference type="HOGENOM" id="CLU_2097498_0_0_1"/>
<name>F8MGX7_NEUT8</name>
<dbReference type="AlphaFoldDB" id="F8MGX7"/>